<keyword evidence="8" id="KW-0539">Nucleus</keyword>
<dbReference type="FunFam" id="3.30.50.10:FF:000039">
    <property type="entry name" value="Siderophore transcription factor SreA"/>
    <property type="match status" value="1"/>
</dbReference>
<feature type="compositionally biased region" description="Polar residues" evidence="10">
    <location>
        <begin position="164"/>
        <end position="174"/>
    </location>
</feature>
<dbReference type="PANTHER" id="PTHR10071">
    <property type="entry name" value="TRANSCRIPTION FACTOR GATA FAMILY MEMBER"/>
    <property type="match status" value="1"/>
</dbReference>
<feature type="non-terminal residue" evidence="12">
    <location>
        <position position="1"/>
    </location>
</feature>
<evidence type="ECO:0000256" key="10">
    <source>
        <dbReference type="SAM" id="MobiDB-lite"/>
    </source>
</evidence>
<dbReference type="Gene3D" id="3.30.50.10">
    <property type="entry name" value="Erythroid Transcription Factor GATA-1, subunit A"/>
    <property type="match status" value="2"/>
</dbReference>
<evidence type="ECO:0000259" key="11">
    <source>
        <dbReference type="PROSITE" id="PS50114"/>
    </source>
</evidence>
<sequence length="637" mass="67098">PSVAVTPSCVRPPPSRPSCRERKTAPLDLDCQRSRRSPPPGIAATTPAARETQRRPPVSSYRLLACVVMSEVSQSSAPLAHHREPGSIRTALPSRPMSSKPRDAAETSTQGSTGTSVHGDGHAPGRGDGSASPDSKDSPANDGAGSSRGPSPASTVGEGAVKASASQGGQVCSNCGTTRTPLWRRSPQGATICNACGLYLKARNTSRPTSLKKPPNVVSTGLPRPGHSKLNPASGSRLAPNMTGATYVSAAQTPTGTCPGGGRCNGTGGAEGCNGCPAFNNRMSKSAQLNVMQRQKGCSGRAEPSNDEPTPIDVNALQAQNQDNTVVIACQNCGTTITPLWRRDETGHTICNACGLYYKLHGVHRPVTMKKATIKRRKRVIPASHEDEQGELAESVDALGQEKTPERGTENDDGSINLGMRRRPDQPLTIEPKPVMRCSGRNSPLPRAPASDLAAYHQPSGFPRNRPNSLNDDNRLPPMTSMTAAMPERQSSLSPASFVSSRRKRSFSATETEAGSVADGGHDSAKRLSSIKSILNPSTSHDDGSISRHGSVDRGVYTLPPLLSSGPGYTSTGSPRPSANKASGFGGGRSNDAQGTRDVGDGERAKAGRRLALQRETDRMREMLAAKERELMELGHD</sequence>
<feature type="domain" description="GATA-type" evidence="11">
    <location>
        <begin position="330"/>
        <end position="377"/>
    </location>
</feature>
<dbReference type="GO" id="GO:0000122">
    <property type="term" value="P:negative regulation of transcription by RNA polymerase II"/>
    <property type="evidence" value="ECO:0007669"/>
    <property type="project" value="TreeGrafter"/>
</dbReference>
<organism evidence="12 13">
    <name type="scientific">Tolypocladium capitatum</name>
    <dbReference type="NCBI Taxonomy" id="45235"/>
    <lineage>
        <taxon>Eukaryota</taxon>
        <taxon>Fungi</taxon>
        <taxon>Dikarya</taxon>
        <taxon>Ascomycota</taxon>
        <taxon>Pezizomycotina</taxon>
        <taxon>Sordariomycetes</taxon>
        <taxon>Hypocreomycetidae</taxon>
        <taxon>Hypocreales</taxon>
        <taxon>Ophiocordycipitaceae</taxon>
        <taxon>Tolypocladium</taxon>
    </lineage>
</organism>
<feature type="compositionally biased region" description="Basic and acidic residues" evidence="10">
    <location>
        <begin position="18"/>
        <end position="33"/>
    </location>
</feature>
<dbReference type="PANTHER" id="PTHR10071:SF335">
    <property type="entry name" value="IRON-SENSING TRANSCRIPTIONAL REPRESSOR-RELATED"/>
    <property type="match status" value="1"/>
</dbReference>
<dbReference type="GO" id="GO:0005634">
    <property type="term" value="C:nucleus"/>
    <property type="evidence" value="ECO:0007669"/>
    <property type="project" value="UniProtKB-SubCell"/>
</dbReference>
<reference evidence="12 13" key="1">
    <citation type="submission" date="2017-08" db="EMBL/GenBank/DDBJ databases">
        <title>Harnessing the power of phylogenomics to disentangle the directionality and signatures of interkingdom host jumping in the parasitic fungal genus Tolypocladium.</title>
        <authorList>
            <person name="Quandt C.A."/>
            <person name="Patterson W."/>
            <person name="Spatafora J.W."/>
        </authorList>
    </citation>
    <scope>NUCLEOTIDE SEQUENCE [LARGE SCALE GENOMIC DNA]</scope>
    <source>
        <strain evidence="12 13">CBS 113982</strain>
    </source>
</reference>
<dbReference type="PROSITE" id="PS50114">
    <property type="entry name" value="GATA_ZN_FINGER_2"/>
    <property type="match status" value="2"/>
</dbReference>
<keyword evidence="2" id="KW-0479">Metal-binding</keyword>
<evidence type="ECO:0000256" key="7">
    <source>
        <dbReference type="ARBA" id="ARBA00023163"/>
    </source>
</evidence>
<dbReference type="GO" id="GO:0000981">
    <property type="term" value="F:DNA-binding transcription factor activity, RNA polymerase II-specific"/>
    <property type="evidence" value="ECO:0007669"/>
    <property type="project" value="TreeGrafter"/>
</dbReference>
<dbReference type="GO" id="GO:0000978">
    <property type="term" value="F:RNA polymerase II cis-regulatory region sequence-specific DNA binding"/>
    <property type="evidence" value="ECO:0007669"/>
    <property type="project" value="TreeGrafter"/>
</dbReference>
<dbReference type="SMART" id="SM00401">
    <property type="entry name" value="ZnF_GATA"/>
    <property type="match status" value="2"/>
</dbReference>
<evidence type="ECO:0000313" key="13">
    <source>
        <dbReference type="Proteomes" id="UP000236621"/>
    </source>
</evidence>
<dbReference type="GO" id="GO:0045944">
    <property type="term" value="P:positive regulation of transcription by RNA polymerase II"/>
    <property type="evidence" value="ECO:0007669"/>
    <property type="project" value="TreeGrafter"/>
</dbReference>
<dbReference type="FunFam" id="3.30.50.10:FF:000007">
    <property type="entry name" value="Nitrogen regulatory AreA, N-terminal"/>
    <property type="match status" value="1"/>
</dbReference>
<accession>A0A2K3QM57</accession>
<dbReference type="InterPro" id="IPR000679">
    <property type="entry name" value="Znf_GATA"/>
</dbReference>
<dbReference type="GO" id="GO:0006879">
    <property type="term" value="P:intracellular iron ion homeostasis"/>
    <property type="evidence" value="ECO:0007669"/>
    <property type="project" value="UniProtKB-ARBA"/>
</dbReference>
<dbReference type="PROSITE" id="PS00344">
    <property type="entry name" value="GATA_ZN_FINGER_1"/>
    <property type="match status" value="2"/>
</dbReference>
<dbReference type="PRINTS" id="PR00619">
    <property type="entry name" value="GATAZNFINGER"/>
</dbReference>
<evidence type="ECO:0000256" key="3">
    <source>
        <dbReference type="ARBA" id="ARBA00022737"/>
    </source>
</evidence>
<keyword evidence="6" id="KW-0805">Transcription regulation</keyword>
<dbReference type="EMBL" id="NRSZ01000234">
    <property type="protein sequence ID" value="PNY28611.1"/>
    <property type="molecule type" value="Genomic_DNA"/>
</dbReference>
<evidence type="ECO:0000256" key="8">
    <source>
        <dbReference type="ARBA" id="ARBA00023242"/>
    </source>
</evidence>
<feature type="region of interest" description="Disordered" evidence="10">
    <location>
        <begin position="378"/>
        <end position="613"/>
    </location>
</feature>
<feature type="region of interest" description="Disordered" evidence="10">
    <location>
        <begin position="1"/>
        <end position="57"/>
    </location>
</feature>
<name>A0A2K3QM57_9HYPO</name>
<dbReference type="InterPro" id="IPR013088">
    <property type="entry name" value="Znf_NHR/GATA"/>
</dbReference>
<dbReference type="GO" id="GO:0008270">
    <property type="term" value="F:zinc ion binding"/>
    <property type="evidence" value="ECO:0007669"/>
    <property type="project" value="UniProtKB-KW"/>
</dbReference>
<dbReference type="CDD" id="cd00202">
    <property type="entry name" value="ZnF_GATA"/>
    <property type="match status" value="2"/>
</dbReference>
<dbReference type="OrthoDB" id="515401at2759"/>
<keyword evidence="7" id="KW-0804">Transcription</keyword>
<dbReference type="Pfam" id="PF00320">
    <property type="entry name" value="GATA"/>
    <property type="match status" value="2"/>
</dbReference>
<feature type="compositionally biased region" description="Basic and acidic residues" evidence="10">
    <location>
        <begin position="540"/>
        <end position="552"/>
    </location>
</feature>
<proteinExistence type="predicted"/>
<evidence type="ECO:0000256" key="9">
    <source>
        <dbReference type="PROSITE-ProRule" id="PRU00094"/>
    </source>
</evidence>
<dbReference type="STRING" id="45235.A0A2K3QM57"/>
<evidence type="ECO:0000313" key="12">
    <source>
        <dbReference type="EMBL" id="PNY28611.1"/>
    </source>
</evidence>
<keyword evidence="13" id="KW-1185">Reference proteome</keyword>
<feature type="compositionally biased region" description="Low complexity" evidence="10">
    <location>
        <begin position="564"/>
        <end position="578"/>
    </location>
</feature>
<evidence type="ECO:0000256" key="2">
    <source>
        <dbReference type="ARBA" id="ARBA00022723"/>
    </source>
</evidence>
<feature type="region of interest" description="Disordered" evidence="10">
    <location>
        <begin position="72"/>
        <end position="174"/>
    </location>
</feature>
<keyword evidence="3" id="KW-0677">Repeat</keyword>
<feature type="region of interest" description="Disordered" evidence="10">
    <location>
        <begin position="207"/>
        <end position="234"/>
    </location>
</feature>
<keyword evidence="5" id="KW-0862">Zinc</keyword>
<feature type="domain" description="GATA-type" evidence="11">
    <location>
        <begin position="166"/>
        <end position="221"/>
    </location>
</feature>
<feature type="compositionally biased region" description="Polar residues" evidence="10">
    <location>
        <begin position="106"/>
        <end position="116"/>
    </location>
</feature>
<comment type="caution">
    <text evidence="12">The sequence shown here is derived from an EMBL/GenBank/DDBJ whole genome shotgun (WGS) entry which is preliminary data.</text>
</comment>
<comment type="subcellular location">
    <subcellularLocation>
        <location evidence="1">Nucleus</location>
    </subcellularLocation>
</comment>
<dbReference type="Proteomes" id="UP000236621">
    <property type="component" value="Unassembled WGS sequence"/>
</dbReference>
<dbReference type="SUPFAM" id="SSF57716">
    <property type="entry name" value="Glucocorticoid receptor-like (DNA-binding domain)"/>
    <property type="match status" value="2"/>
</dbReference>
<feature type="compositionally biased region" description="Polar residues" evidence="10">
    <location>
        <begin position="530"/>
        <end position="539"/>
    </location>
</feature>
<evidence type="ECO:0000256" key="1">
    <source>
        <dbReference type="ARBA" id="ARBA00004123"/>
    </source>
</evidence>
<feature type="compositionally biased region" description="Low complexity" evidence="10">
    <location>
        <begin position="143"/>
        <end position="154"/>
    </location>
</feature>
<gene>
    <name evidence="12" type="ORF">TCAP_01475</name>
</gene>
<dbReference type="InterPro" id="IPR039355">
    <property type="entry name" value="Transcription_factor_GATA"/>
</dbReference>
<dbReference type="AlphaFoldDB" id="A0A2K3QM57"/>
<protein>
    <submittedName>
        <fullName evidence="12">GATA factor SREP</fullName>
    </submittedName>
</protein>
<evidence type="ECO:0000256" key="5">
    <source>
        <dbReference type="ARBA" id="ARBA00022833"/>
    </source>
</evidence>
<keyword evidence="4 9" id="KW-0863">Zinc-finger</keyword>
<evidence type="ECO:0000256" key="6">
    <source>
        <dbReference type="ARBA" id="ARBA00023015"/>
    </source>
</evidence>
<dbReference type="GO" id="GO:0034757">
    <property type="term" value="P:negative regulation of iron ion transport"/>
    <property type="evidence" value="ECO:0007669"/>
    <property type="project" value="UniProtKB-ARBA"/>
</dbReference>
<evidence type="ECO:0000256" key="4">
    <source>
        <dbReference type="ARBA" id="ARBA00022771"/>
    </source>
</evidence>